<name>A0ABS0L3D0_9BACT</name>
<proteinExistence type="predicted"/>
<gene>
    <name evidence="1" type="ORF">I5L79_13815</name>
</gene>
<dbReference type="EMBL" id="JADWYK010000008">
    <property type="protein sequence ID" value="MBG8554630.1"/>
    <property type="molecule type" value="Genomic_DNA"/>
</dbReference>
<reference evidence="1 2" key="1">
    <citation type="submission" date="2020-11" db="EMBL/GenBank/DDBJ databases">
        <title>Hymenobacter sp.</title>
        <authorList>
            <person name="Kim M.K."/>
        </authorList>
    </citation>
    <scope>NUCLEOTIDE SEQUENCE [LARGE SCALE GENOMIC DNA]</scope>
    <source>
        <strain evidence="1 2">BT594</strain>
    </source>
</reference>
<accession>A0ABS0L3D0</accession>
<organism evidence="1 2">
    <name type="scientific">Hymenobacter guriensis</name>
    <dbReference type="NCBI Taxonomy" id="2793065"/>
    <lineage>
        <taxon>Bacteria</taxon>
        <taxon>Pseudomonadati</taxon>
        <taxon>Bacteroidota</taxon>
        <taxon>Cytophagia</taxon>
        <taxon>Cytophagales</taxon>
        <taxon>Hymenobacteraceae</taxon>
        <taxon>Hymenobacter</taxon>
    </lineage>
</organism>
<keyword evidence="2" id="KW-1185">Reference proteome</keyword>
<sequence>MSNCYFDDSEEGLARETSHPFFVEHASADFYYDCTDDFSPFGNDSGADTLLNLEDWYRERGAGEKVARFLRRQIEEWDFNAEYLKLVDLTQLDTIDREEQSLNNELDRAVIATVFGQYKIAGKADKTMLAMAELAFRRQRYVAEKALIRVGDPWEYATEYLNRLTIMEADLAAMSTKKAR</sequence>
<dbReference type="RefSeq" id="WP_196955654.1">
    <property type="nucleotide sequence ID" value="NZ_JADWYK010000008.1"/>
</dbReference>
<evidence type="ECO:0000313" key="1">
    <source>
        <dbReference type="EMBL" id="MBG8554630.1"/>
    </source>
</evidence>
<comment type="caution">
    <text evidence="1">The sequence shown here is derived from an EMBL/GenBank/DDBJ whole genome shotgun (WGS) entry which is preliminary data.</text>
</comment>
<dbReference type="Proteomes" id="UP000601099">
    <property type="component" value="Unassembled WGS sequence"/>
</dbReference>
<protein>
    <submittedName>
        <fullName evidence="1">MolR family transcriptional regulator</fullName>
    </submittedName>
</protein>
<evidence type="ECO:0000313" key="2">
    <source>
        <dbReference type="Proteomes" id="UP000601099"/>
    </source>
</evidence>